<evidence type="ECO:0000313" key="3">
    <source>
        <dbReference type="Proteomes" id="UP000324222"/>
    </source>
</evidence>
<feature type="region of interest" description="Disordered" evidence="1">
    <location>
        <begin position="1"/>
        <end position="26"/>
    </location>
</feature>
<protein>
    <submittedName>
        <fullName evidence="2">Uncharacterized protein</fullName>
    </submittedName>
</protein>
<sequence length="181" mass="19028">MCSNAAPPTPPGSGADGKQHSSGGLQPENLRAHAAFRLSCLAEISATTGLARNVTSYREREREAVTRWRGGVVALDGPLTPATERLVKTGASRAAPRARPGVGLCLLHSNNVNDIWLRCAKNDEVVVSSRQTFYPADPAAPPSRPACLVSTPLILQPTPSASISTPLVSASRITRSTHISS</sequence>
<organism evidence="2 3">
    <name type="scientific">Portunus trituberculatus</name>
    <name type="common">Swimming crab</name>
    <name type="synonym">Neptunus trituberculatus</name>
    <dbReference type="NCBI Taxonomy" id="210409"/>
    <lineage>
        <taxon>Eukaryota</taxon>
        <taxon>Metazoa</taxon>
        <taxon>Ecdysozoa</taxon>
        <taxon>Arthropoda</taxon>
        <taxon>Crustacea</taxon>
        <taxon>Multicrustacea</taxon>
        <taxon>Malacostraca</taxon>
        <taxon>Eumalacostraca</taxon>
        <taxon>Eucarida</taxon>
        <taxon>Decapoda</taxon>
        <taxon>Pleocyemata</taxon>
        <taxon>Brachyura</taxon>
        <taxon>Eubrachyura</taxon>
        <taxon>Portunoidea</taxon>
        <taxon>Portunidae</taxon>
        <taxon>Portuninae</taxon>
        <taxon>Portunus</taxon>
    </lineage>
</organism>
<gene>
    <name evidence="2" type="ORF">E2C01_070916</name>
</gene>
<keyword evidence="3" id="KW-1185">Reference proteome</keyword>
<proteinExistence type="predicted"/>
<name>A0A5B7HVH9_PORTR</name>
<dbReference type="Proteomes" id="UP000324222">
    <property type="component" value="Unassembled WGS sequence"/>
</dbReference>
<evidence type="ECO:0000256" key="1">
    <source>
        <dbReference type="SAM" id="MobiDB-lite"/>
    </source>
</evidence>
<comment type="caution">
    <text evidence="2">The sequence shown here is derived from an EMBL/GenBank/DDBJ whole genome shotgun (WGS) entry which is preliminary data.</text>
</comment>
<dbReference type="AlphaFoldDB" id="A0A5B7HVH9"/>
<accession>A0A5B7HVH9</accession>
<dbReference type="EMBL" id="VSRR010043528">
    <property type="protein sequence ID" value="MPC76500.1"/>
    <property type="molecule type" value="Genomic_DNA"/>
</dbReference>
<reference evidence="2 3" key="1">
    <citation type="submission" date="2019-05" db="EMBL/GenBank/DDBJ databases">
        <title>Another draft genome of Portunus trituberculatus and its Hox gene families provides insights of decapod evolution.</title>
        <authorList>
            <person name="Jeong J.-H."/>
            <person name="Song I."/>
            <person name="Kim S."/>
            <person name="Choi T."/>
            <person name="Kim D."/>
            <person name="Ryu S."/>
            <person name="Kim W."/>
        </authorList>
    </citation>
    <scope>NUCLEOTIDE SEQUENCE [LARGE SCALE GENOMIC DNA]</scope>
    <source>
        <tissue evidence="2">Muscle</tissue>
    </source>
</reference>
<evidence type="ECO:0000313" key="2">
    <source>
        <dbReference type="EMBL" id="MPC76500.1"/>
    </source>
</evidence>